<evidence type="ECO:0000313" key="4">
    <source>
        <dbReference type="EMBL" id="MBK9983567.1"/>
    </source>
</evidence>
<keyword evidence="2" id="KW-0732">Signal</keyword>
<feature type="signal peptide" evidence="2">
    <location>
        <begin position="1"/>
        <end position="20"/>
    </location>
</feature>
<sequence>MRFFILFILLLLSPSLKIFAQGVSISADGSPSDSSAILDIKSTTQGVLLPRMSSNSRDSIMNPAHGLVVFDTTTNTFYYYTGTLWSDLAERLRVWSTYGNTDTDPAINFIGTTDTFPLRFRLNNTWAGELNAGLRNYFLGDSTGISNTIGYKNVGIGSRVLAKNTVGNWNTAMGSEAMYSNIWGNYNAAFGFSALDSTIYGSENSAFGTQALKSNVGGSANTATGVNSLYSSRYADLNTANGAYSLFYNTTGFSNTASGGYSLFRNVSGYSNTVVGLNAMYSNISGNNNVAVGRSALLHDTIGSNNTAIGLNAMYWNRNSNFNTALGAYALYGHQTADNSTAIGAYALATDVSGIENAALGYASLYNNSIGNYNTTVGYTSLFSNTTGNQNTAVGHKALYHLIGGHSNIAIGYDSGIDPGSPNVINTVSIGNEGYYNAANNQAFIGNLSTAWIGGQTTWSTYASDARVKNNVQEDVKGLDFISRLRPVTYNLDISSMRDITGNKDTEDYPEKYDIEKIKQSGFLAQEVEQAAIASGYNFNGYTAPKKNTELYTMSYSLFVVPLVKATQELNSKVEQLAEENVQLKSDIKELIARIESLEKRDN</sequence>
<dbReference type="InterPro" id="IPR030392">
    <property type="entry name" value="S74_ICA"/>
</dbReference>
<comment type="caution">
    <text evidence="4">The sequence shown here is derived from an EMBL/GenBank/DDBJ whole genome shotgun (WGS) entry which is preliminary data.</text>
</comment>
<dbReference type="Pfam" id="PF13884">
    <property type="entry name" value="Peptidase_S74"/>
    <property type="match status" value="1"/>
</dbReference>
<keyword evidence="1" id="KW-0175">Coiled coil</keyword>
<proteinExistence type="predicted"/>
<reference evidence="4 5" key="1">
    <citation type="submission" date="2020-10" db="EMBL/GenBank/DDBJ databases">
        <title>Connecting structure to function with the recovery of over 1000 high-quality activated sludge metagenome-assembled genomes encoding full-length rRNA genes using long-read sequencing.</title>
        <authorList>
            <person name="Singleton C.M."/>
            <person name="Petriglieri F."/>
            <person name="Kristensen J.M."/>
            <person name="Kirkegaard R.H."/>
            <person name="Michaelsen T.Y."/>
            <person name="Andersen M.H."/>
            <person name="Karst S.M."/>
            <person name="Dueholm M.S."/>
            <person name="Nielsen P.H."/>
            <person name="Albertsen M."/>
        </authorList>
    </citation>
    <scope>NUCLEOTIDE SEQUENCE [LARGE SCALE GENOMIC DNA]</scope>
    <source>
        <strain evidence="4">Ribe_18-Q3-R11-54_MAXAC.273</strain>
    </source>
</reference>
<evidence type="ECO:0000256" key="1">
    <source>
        <dbReference type="SAM" id="Coils"/>
    </source>
</evidence>
<evidence type="ECO:0000259" key="3">
    <source>
        <dbReference type="PROSITE" id="PS51688"/>
    </source>
</evidence>
<evidence type="ECO:0000313" key="5">
    <source>
        <dbReference type="Proteomes" id="UP000808337"/>
    </source>
</evidence>
<dbReference type="Proteomes" id="UP000808337">
    <property type="component" value="Unassembled WGS sequence"/>
</dbReference>
<dbReference type="PROSITE" id="PS51688">
    <property type="entry name" value="ICA"/>
    <property type="match status" value="1"/>
</dbReference>
<feature type="coiled-coil region" evidence="1">
    <location>
        <begin position="563"/>
        <end position="601"/>
    </location>
</feature>
<gene>
    <name evidence="4" type="ORF">IPP15_14475</name>
</gene>
<organism evidence="4 5">
    <name type="scientific">Candidatus Opimibacter skivensis</name>
    <dbReference type="NCBI Taxonomy" id="2982028"/>
    <lineage>
        <taxon>Bacteria</taxon>
        <taxon>Pseudomonadati</taxon>
        <taxon>Bacteroidota</taxon>
        <taxon>Saprospiria</taxon>
        <taxon>Saprospirales</taxon>
        <taxon>Saprospiraceae</taxon>
        <taxon>Candidatus Opimibacter</taxon>
    </lineage>
</organism>
<name>A0A9D7SUY4_9BACT</name>
<dbReference type="AlphaFoldDB" id="A0A9D7SUY4"/>
<protein>
    <submittedName>
        <fullName evidence="4">Tail fiber domain-containing protein</fullName>
    </submittedName>
</protein>
<feature type="domain" description="Peptidase S74" evidence="3">
    <location>
        <begin position="464"/>
        <end position="581"/>
    </location>
</feature>
<dbReference type="EMBL" id="JADKGY010000020">
    <property type="protein sequence ID" value="MBK9983567.1"/>
    <property type="molecule type" value="Genomic_DNA"/>
</dbReference>
<accession>A0A9D7SUY4</accession>
<evidence type="ECO:0000256" key="2">
    <source>
        <dbReference type="SAM" id="SignalP"/>
    </source>
</evidence>
<feature type="chain" id="PRO_5038891549" evidence="2">
    <location>
        <begin position="21"/>
        <end position="603"/>
    </location>
</feature>